<name>A0A2I7ZGH1_KLEPN</name>
<geneLocation type="plasmid" evidence="2">
    <name>pNDM_18ES</name>
</geneLocation>
<evidence type="ECO:0000313" key="2">
    <source>
        <dbReference type="EMBL" id="AUS91690.1"/>
    </source>
</evidence>
<feature type="region of interest" description="Disordered" evidence="1">
    <location>
        <begin position="71"/>
        <end position="115"/>
    </location>
</feature>
<keyword evidence="2" id="KW-0614">Plasmid</keyword>
<dbReference type="AlphaFoldDB" id="A0A2I7ZGH1"/>
<sequence length="138" mass="14049">MSIKQETCRRLGLPCDGVAITHLTAGQLATALRAFKACEALTERGARGIDAALIEAIAGITGAEPACCRAGGAAGGAAAARPPRRGSHHRGAAGVQPSSQGGQEPSRIRRDSKPLRAAGLDTALAQHVAKPLRRRSGA</sequence>
<accession>A0A2I7ZGH1</accession>
<feature type="compositionally biased region" description="Low complexity" evidence="1">
    <location>
        <begin position="71"/>
        <end position="81"/>
    </location>
</feature>
<organism evidence="2">
    <name type="scientific">Klebsiella pneumoniae</name>
    <dbReference type="NCBI Taxonomy" id="573"/>
    <lineage>
        <taxon>Bacteria</taxon>
        <taxon>Pseudomonadati</taxon>
        <taxon>Pseudomonadota</taxon>
        <taxon>Gammaproteobacteria</taxon>
        <taxon>Enterobacterales</taxon>
        <taxon>Enterobacteriaceae</taxon>
        <taxon>Klebsiella/Raoultella group</taxon>
        <taxon>Klebsiella</taxon>
        <taxon>Klebsiella pneumoniae complex</taxon>
    </lineage>
</organism>
<evidence type="ECO:0000256" key="1">
    <source>
        <dbReference type="SAM" id="MobiDB-lite"/>
    </source>
</evidence>
<dbReference type="EMBL" id="MF042350">
    <property type="protein sequence ID" value="AUS91690.1"/>
    <property type="molecule type" value="Genomic_DNA"/>
</dbReference>
<proteinExistence type="predicted"/>
<protein>
    <submittedName>
        <fullName evidence="2">Uncharacterized protein</fullName>
    </submittedName>
</protein>
<reference evidence="2" key="1">
    <citation type="journal article" date="2017" name="J. Antimicrob. Chemother.">
        <title>Illumina short-read and MinION long-read WGS to characterize the molecular epidemiology of an NDM-1 Serratia marcescens outbreak in Romania.</title>
        <authorList>
            <person name="Phan H.T.T."/>
            <person name="Stoesser N."/>
            <person name="Maciuca I.E."/>
            <person name="Toma F."/>
            <person name="Szekely E."/>
            <person name="Flonta M."/>
            <person name="Hubbard A.T.M."/>
            <person name="Pankhurst L."/>
            <person name="Do T."/>
            <person name="Peto T.E.A."/>
            <person name="Walker A.S."/>
            <person name="Crook D.W."/>
            <person name="Timofte D."/>
        </authorList>
    </citation>
    <scope>NUCLEOTIDE SEQUENCE</scope>
    <source>
        <strain evidence="2">18ES</strain>
        <plasmid evidence="2">pNDM_18ES</plasmid>
    </source>
</reference>
<feature type="compositionally biased region" description="Basic residues" evidence="1">
    <location>
        <begin position="82"/>
        <end position="91"/>
    </location>
</feature>